<dbReference type="EMBL" id="CP065713">
    <property type="protein sequence ID" value="QPT08992.1"/>
    <property type="molecule type" value="Genomic_DNA"/>
</dbReference>
<protein>
    <recommendedName>
        <fullName evidence="2">histidine kinase</fullName>
        <ecNumber evidence="2">2.7.13.3</ecNumber>
    </recommendedName>
</protein>
<keyword evidence="7" id="KW-0288">FMN</keyword>
<evidence type="ECO:0000313" key="18">
    <source>
        <dbReference type="Proteomes" id="UP000550136"/>
    </source>
</evidence>
<dbReference type="GO" id="GO:0005524">
    <property type="term" value="F:ATP binding"/>
    <property type="evidence" value="ECO:0007669"/>
    <property type="project" value="UniProtKB-KW"/>
</dbReference>
<dbReference type="InterPro" id="IPR001610">
    <property type="entry name" value="PAC"/>
</dbReference>
<dbReference type="SMART" id="SM00091">
    <property type="entry name" value="PAS"/>
    <property type="match status" value="2"/>
</dbReference>
<feature type="domain" description="PAS" evidence="14">
    <location>
        <begin position="381"/>
        <end position="456"/>
    </location>
</feature>
<evidence type="ECO:0000256" key="5">
    <source>
        <dbReference type="ARBA" id="ARBA00022606"/>
    </source>
</evidence>
<dbReference type="InterPro" id="IPR000014">
    <property type="entry name" value="PAS"/>
</dbReference>
<dbReference type="Gene3D" id="3.30.450.40">
    <property type="match status" value="2"/>
</dbReference>
<dbReference type="PROSITE" id="PS50113">
    <property type="entry name" value="PAC"/>
    <property type="match status" value="1"/>
</dbReference>
<evidence type="ECO:0000256" key="2">
    <source>
        <dbReference type="ARBA" id="ARBA00012438"/>
    </source>
</evidence>
<feature type="domain" description="PAC" evidence="15">
    <location>
        <begin position="458"/>
        <end position="511"/>
    </location>
</feature>
<evidence type="ECO:0000313" key="16">
    <source>
        <dbReference type="EMBL" id="NNG59487.1"/>
    </source>
</evidence>
<dbReference type="GO" id="GO:0004673">
    <property type="term" value="F:protein histidine kinase activity"/>
    <property type="evidence" value="ECO:0007669"/>
    <property type="project" value="UniProtKB-EC"/>
</dbReference>
<proteinExistence type="predicted"/>
<sequence>MADGLPTCRLDDVLITGALAHRPVRPADHQLEADAMASLAEELATHPERLLQTLCDHIVAQGIAGSAGISLLNPENGGDQFQWVALAGAWARLRGGVMPIDASPCGIVVARRAMQLFEHPTRFFGHGDIEPPIHELLLVPFFHQGEPIGTLWIIAHDPDRKFDREDGRLLERLSRFAAAGYQMTRALQAARLSQSELEVRVEERSRALRESEERQVFLLRLSDALRAETSVAGVAQCGLGMLADRLALDRCYIANFARDDDRVAFVEQIGNARTSPLPAAIRLSDFPPTAQAAFQQTWVIDDIPASSLPEMDRRRLTDLGIGALATVVLNKGTEEPGWSLGAITAAPRPWSRGEVALIEDVAERIWTAMEQVLIQATLRVSEERLRQFGEASQDILWLRDAETLQWQYLTPAFEAIYGLRRDEVMVGDHYRGWLDMIVPEDRPLAETHISRVRAGEHAVFEYRIRRPGDGAIRWLRDTDFPIADEGGRVRLIGGIGEDITDAKLAQERIEQSEERLRSAVEVGRLGLWDWDVISHEVHWSDEHFRMEGYAVGEVKPSYESWLARVHPDDRLAAEALLNVAMTERREFDHEFRVVHPDGSIHWLHGRGRFFYCQGQPIRMVGAVVETTDRRMWAERQQVLIAELQHRTRNLIGVVRSTAEKTARSSADLSEFQEKFEDRLDALSRVQGLLSRLNDHDRVTFGDLIRTELSALGGGPDRVTLDGPPGVRLRSSTVQTLAMALHELGTNAAKYGALAHQTGRLTVRWSLDPAGPGEQPWLHIDWRESGVAMPPQGSAPQGTGQGRELIERALPYQLSARTTYRLEADGVHCTIAIPVSASGADENGSAALALT</sequence>
<dbReference type="NCBIfam" id="TIGR00229">
    <property type="entry name" value="sensory_box"/>
    <property type="match status" value="2"/>
</dbReference>
<dbReference type="PANTHER" id="PTHR43304">
    <property type="entry name" value="PHYTOCHROME-LIKE PROTEIN CPH1"/>
    <property type="match status" value="1"/>
</dbReference>
<keyword evidence="5" id="KW-0716">Sensory transduction</keyword>
<keyword evidence="13" id="KW-0675">Receptor</keyword>
<dbReference type="InterPro" id="IPR013655">
    <property type="entry name" value="PAS_fold_3"/>
</dbReference>
<dbReference type="InterPro" id="IPR036890">
    <property type="entry name" value="HATPase_C_sf"/>
</dbReference>
<dbReference type="Pfam" id="PF07536">
    <property type="entry name" value="HWE_HK"/>
    <property type="match status" value="1"/>
</dbReference>
<dbReference type="EC" id="2.7.13.3" evidence="2"/>
<comment type="catalytic activity">
    <reaction evidence="1">
        <text>ATP + protein L-histidine = ADP + protein N-phospho-L-histidine.</text>
        <dbReference type="EC" id="2.7.13.3"/>
    </reaction>
</comment>
<dbReference type="Gene3D" id="2.10.70.100">
    <property type="match status" value="1"/>
</dbReference>
<evidence type="ECO:0000313" key="17">
    <source>
        <dbReference type="EMBL" id="QPT08992.1"/>
    </source>
</evidence>
<dbReference type="EMBL" id="JABEOU010000057">
    <property type="protein sequence ID" value="NNG59487.1"/>
    <property type="molecule type" value="Genomic_DNA"/>
</dbReference>
<dbReference type="InterPro" id="IPR029016">
    <property type="entry name" value="GAF-like_dom_sf"/>
</dbReference>
<dbReference type="GO" id="GO:0009881">
    <property type="term" value="F:photoreceptor activity"/>
    <property type="evidence" value="ECO:0007669"/>
    <property type="project" value="UniProtKB-KW"/>
</dbReference>
<name>A0A411LJB2_SPHPI</name>
<evidence type="ECO:0000256" key="8">
    <source>
        <dbReference type="ARBA" id="ARBA00022679"/>
    </source>
</evidence>
<keyword evidence="11" id="KW-0067">ATP-binding</keyword>
<dbReference type="SMART" id="SM00086">
    <property type="entry name" value="PAC"/>
    <property type="match status" value="2"/>
</dbReference>
<keyword evidence="10" id="KW-0418">Kinase</keyword>
<dbReference type="PANTHER" id="PTHR43304:SF1">
    <property type="entry name" value="PAC DOMAIN-CONTAINING PROTEIN"/>
    <property type="match status" value="1"/>
</dbReference>
<dbReference type="Pfam" id="PF08447">
    <property type="entry name" value="PAS_3"/>
    <property type="match status" value="2"/>
</dbReference>
<evidence type="ECO:0000256" key="11">
    <source>
        <dbReference type="ARBA" id="ARBA00022840"/>
    </source>
</evidence>
<organism evidence="16 18">
    <name type="scientific">Sphingomonas paucimobilis</name>
    <name type="common">Pseudomonas paucimobilis</name>
    <dbReference type="NCBI Taxonomy" id="13689"/>
    <lineage>
        <taxon>Bacteria</taxon>
        <taxon>Pseudomonadati</taxon>
        <taxon>Pseudomonadota</taxon>
        <taxon>Alphaproteobacteria</taxon>
        <taxon>Sphingomonadales</taxon>
        <taxon>Sphingomonadaceae</taxon>
        <taxon>Sphingomonas</taxon>
    </lineage>
</organism>
<reference evidence="17 19" key="2">
    <citation type="submission" date="2020-12" db="EMBL/GenBank/DDBJ databases">
        <title>FDA dAtabase for Regulatory Grade micrObial Sequences (FDA-ARGOS): Supporting development and validation of Infectious Disease Dx tests.</title>
        <authorList>
            <person name="Sproer C."/>
            <person name="Gronow S."/>
            <person name="Severitt S."/>
            <person name="Schroder I."/>
            <person name="Tallon L."/>
            <person name="Sadzewicz L."/>
            <person name="Zhao X."/>
            <person name="Boylan J."/>
            <person name="Ott S."/>
            <person name="Bowen H."/>
            <person name="Vavikolanu K."/>
            <person name="Mehta A."/>
            <person name="Aluvathingal J."/>
            <person name="Nadendla S."/>
            <person name="Lowell S."/>
            <person name="Myers T."/>
            <person name="Yan Y."/>
            <person name="Sichtig H."/>
        </authorList>
    </citation>
    <scope>NUCLEOTIDE SEQUENCE [LARGE SCALE GENOMIC DNA]</scope>
    <source>
        <strain evidence="17 19">FDAARGOS_881</strain>
    </source>
</reference>
<dbReference type="InterPro" id="IPR052162">
    <property type="entry name" value="Sensor_kinase/Photoreceptor"/>
</dbReference>
<dbReference type="SUPFAM" id="SSF55781">
    <property type="entry name" value="GAF domain-like"/>
    <property type="match status" value="2"/>
</dbReference>
<dbReference type="Proteomes" id="UP000594836">
    <property type="component" value="Chromosome"/>
</dbReference>
<keyword evidence="8" id="KW-0808">Transferase</keyword>
<keyword evidence="4" id="KW-0597">Phosphoprotein</keyword>
<dbReference type="SUPFAM" id="SSF55874">
    <property type="entry name" value="ATPase domain of HSP90 chaperone/DNA topoisomerase II/histidine kinase"/>
    <property type="match status" value="1"/>
</dbReference>
<evidence type="ECO:0000259" key="15">
    <source>
        <dbReference type="PROSITE" id="PS50113"/>
    </source>
</evidence>
<keyword evidence="12" id="KW-0157">Chromophore</keyword>
<dbReference type="SMART" id="SM00065">
    <property type="entry name" value="GAF"/>
    <property type="match status" value="2"/>
</dbReference>
<dbReference type="Gene3D" id="3.30.450.20">
    <property type="entry name" value="PAS domain"/>
    <property type="match status" value="2"/>
</dbReference>
<accession>A0A411LJB2</accession>
<evidence type="ECO:0000256" key="12">
    <source>
        <dbReference type="ARBA" id="ARBA00022991"/>
    </source>
</evidence>
<dbReference type="InterPro" id="IPR011102">
    <property type="entry name" value="Sig_transdc_His_kinase_HWE"/>
</dbReference>
<dbReference type="InterPro" id="IPR035965">
    <property type="entry name" value="PAS-like_dom_sf"/>
</dbReference>
<gene>
    <name evidence="16" type="ORF">HKX06_19225</name>
    <name evidence="17" type="ORF">I6G38_01260</name>
</gene>
<dbReference type="PROSITE" id="PS50112">
    <property type="entry name" value="PAS"/>
    <property type="match status" value="1"/>
</dbReference>
<evidence type="ECO:0000256" key="13">
    <source>
        <dbReference type="ARBA" id="ARBA00023170"/>
    </source>
</evidence>
<dbReference type="SUPFAM" id="SSF55785">
    <property type="entry name" value="PYP-like sensor domain (PAS domain)"/>
    <property type="match status" value="2"/>
</dbReference>
<dbReference type="InterPro" id="IPR000700">
    <property type="entry name" value="PAS-assoc_C"/>
</dbReference>
<dbReference type="Proteomes" id="UP000550136">
    <property type="component" value="Unassembled WGS sequence"/>
</dbReference>
<dbReference type="AlphaFoldDB" id="A0A411LJB2"/>
<keyword evidence="3" id="KW-0600">Photoreceptor protein</keyword>
<evidence type="ECO:0000256" key="7">
    <source>
        <dbReference type="ARBA" id="ARBA00022643"/>
    </source>
</evidence>
<evidence type="ECO:0000256" key="9">
    <source>
        <dbReference type="ARBA" id="ARBA00022741"/>
    </source>
</evidence>
<evidence type="ECO:0000256" key="10">
    <source>
        <dbReference type="ARBA" id="ARBA00022777"/>
    </source>
</evidence>
<evidence type="ECO:0000259" key="14">
    <source>
        <dbReference type="PROSITE" id="PS50112"/>
    </source>
</evidence>
<dbReference type="Pfam" id="PF13185">
    <property type="entry name" value="GAF_2"/>
    <property type="match status" value="1"/>
</dbReference>
<evidence type="ECO:0000256" key="6">
    <source>
        <dbReference type="ARBA" id="ARBA00022630"/>
    </source>
</evidence>
<evidence type="ECO:0000256" key="1">
    <source>
        <dbReference type="ARBA" id="ARBA00000085"/>
    </source>
</evidence>
<dbReference type="CDD" id="cd00130">
    <property type="entry name" value="PAS"/>
    <property type="match status" value="2"/>
</dbReference>
<dbReference type="GeneID" id="78527050"/>
<evidence type="ECO:0000256" key="4">
    <source>
        <dbReference type="ARBA" id="ARBA00022553"/>
    </source>
</evidence>
<keyword evidence="9" id="KW-0547">Nucleotide-binding</keyword>
<reference evidence="16 18" key="1">
    <citation type="submission" date="2020-05" db="EMBL/GenBank/DDBJ databases">
        <title>Draft Genome Sequences of Sphingomonas sp. Isolated from the International Space Station.</title>
        <authorList>
            <person name="Bijlani S."/>
            <person name="Singh N.K."/>
            <person name="Mason C.E."/>
            <person name="Wang C.C."/>
            <person name="Venkateswaran K."/>
        </authorList>
    </citation>
    <scope>NUCLEOTIDE SEQUENCE [LARGE SCALE GENOMIC DNA]</scope>
    <source>
        <strain evidence="16 18">FKI-L5-BR-P1</strain>
    </source>
</reference>
<evidence type="ECO:0000313" key="19">
    <source>
        <dbReference type="Proteomes" id="UP000594836"/>
    </source>
</evidence>
<evidence type="ECO:0000256" key="3">
    <source>
        <dbReference type="ARBA" id="ARBA00022543"/>
    </source>
</evidence>
<dbReference type="Gene3D" id="3.30.565.10">
    <property type="entry name" value="Histidine kinase-like ATPase, C-terminal domain"/>
    <property type="match status" value="1"/>
</dbReference>
<dbReference type="InterPro" id="IPR003018">
    <property type="entry name" value="GAF"/>
</dbReference>
<dbReference type="OrthoDB" id="9760752at2"/>
<dbReference type="SMART" id="SM00911">
    <property type="entry name" value="HWE_HK"/>
    <property type="match status" value="1"/>
</dbReference>
<dbReference type="RefSeq" id="WP_050794124.1">
    <property type="nucleotide sequence ID" value="NZ_AP023323.1"/>
</dbReference>
<keyword evidence="6" id="KW-0285">Flavoprotein</keyword>